<keyword evidence="3" id="KW-1185">Reference proteome</keyword>
<evidence type="ECO:0000313" key="3">
    <source>
        <dbReference type="Proteomes" id="UP000004662"/>
    </source>
</evidence>
<protein>
    <submittedName>
        <fullName evidence="2">Uncharacterized protein</fullName>
    </submittedName>
</protein>
<dbReference type="Proteomes" id="UP000004662">
    <property type="component" value="Chromosome"/>
</dbReference>
<name>G7QCW2_9BACT</name>
<organism evidence="2 3">
    <name type="scientific">Solidesulfovibrio carbinoliphilus subsp. oakridgensis</name>
    <dbReference type="NCBI Taxonomy" id="694327"/>
    <lineage>
        <taxon>Bacteria</taxon>
        <taxon>Pseudomonadati</taxon>
        <taxon>Thermodesulfobacteriota</taxon>
        <taxon>Desulfovibrionia</taxon>
        <taxon>Desulfovibrionales</taxon>
        <taxon>Desulfovibrionaceae</taxon>
        <taxon>Solidesulfovibrio</taxon>
    </lineage>
</organism>
<gene>
    <name evidence="2" type="ORF">DFW101_0251</name>
</gene>
<feature type="region of interest" description="Disordered" evidence="1">
    <location>
        <begin position="1"/>
        <end position="29"/>
    </location>
</feature>
<sequence>MTPGPVVVPPAPGLPPGPAMAPGQRPGRGRANAIAVCNQQQANCANRCNRRTYGQSRNFCNNQCNAQFVNCTTRANTRF</sequence>
<evidence type="ECO:0000256" key="1">
    <source>
        <dbReference type="SAM" id="MobiDB-lite"/>
    </source>
</evidence>
<evidence type="ECO:0000313" key="2">
    <source>
        <dbReference type="EMBL" id="EHJ46268.1"/>
    </source>
</evidence>
<dbReference type="STRING" id="694327.DFW101_0251"/>
<dbReference type="AlphaFoldDB" id="G7QCW2"/>
<dbReference type="EMBL" id="CM001368">
    <property type="protein sequence ID" value="EHJ46268.1"/>
    <property type="molecule type" value="Genomic_DNA"/>
</dbReference>
<dbReference type="HOGENOM" id="CLU_2600402_0_0_7"/>
<reference evidence="3" key="1">
    <citation type="journal article" date="2015" name="Genome Announc.">
        <title>High-Quality Draft Genome Sequence of Desulfovibrio carbinoliphilus FW-101-2B, an Organic Acid-Oxidizing Sulfate-Reducing Bacterium Isolated from Uranium(VI)-Contaminated Groundwater.</title>
        <authorList>
            <person name="Ramsay B.D."/>
            <person name="Hwang C."/>
            <person name="Woo H.L."/>
            <person name="Carroll S.L."/>
            <person name="Lucas S."/>
            <person name="Han J."/>
            <person name="Lapidus A.L."/>
            <person name="Cheng J.F."/>
            <person name="Goodwin L.A."/>
            <person name="Pitluck S."/>
            <person name="Peters L."/>
            <person name="Chertkov O."/>
            <person name="Held B."/>
            <person name="Detter J.C."/>
            <person name="Han C.S."/>
            <person name="Tapia R."/>
            <person name="Land M.L."/>
            <person name="Hauser L.J."/>
            <person name="Kyrpides N.C."/>
            <person name="Ivanova N.N."/>
            <person name="Mikhailova N."/>
            <person name="Pagani I."/>
            <person name="Woyke T."/>
            <person name="Arkin A.P."/>
            <person name="Dehal P."/>
            <person name="Chivian D."/>
            <person name="Criddle C.S."/>
            <person name="Wu W."/>
            <person name="Chakraborty R."/>
            <person name="Hazen T.C."/>
            <person name="Fields M.W."/>
        </authorList>
    </citation>
    <scope>NUCLEOTIDE SEQUENCE [LARGE SCALE GENOMIC DNA]</scope>
    <source>
        <strain evidence="3">FW-101-2B</strain>
    </source>
</reference>
<proteinExistence type="predicted"/>
<feature type="compositionally biased region" description="Pro residues" evidence="1">
    <location>
        <begin position="1"/>
        <end position="19"/>
    </location>
</feature>
<dbReference type="eggNOG" id="ENOG50318B5">
    <property type="taxonomic scope" value="Bacteria"/>
</dbReference>
<accession>G7QCW2</accession>